<feature type="compositionally biased region" description="Low complexity" evidence="3">
    <location>
        <begin position="57"/>
        <end position="71"/>
    </location>
</feature>
<dbReference type="GO" id="GO:0005886">
    <property type="term" value="C:plasma membrane"/>
    <property type="evidence" value="ECO:0007669"/>
    <property type="project" value="TreeGrafter"/>
</dbReference>
<dbReference type="GO" id="GO:0031201">
    <property type="term" value="C:SNARE complex"/>
    <property type="evidence" value="ECO:0007669"/>
    <property type="project" value="TreeGrafter"/>
</dbReference>
<dbReference type="CDD" id="cd15886">
    <property type="entry name" value="SNARE_SEC9N"/>
    <property type="match status" value="1"/>
</dbReference>
<dbReference type="Proteomes" id="UP001211065">
    <property type="component" value="Unassembled WGS sequence"/>
</dbReference>
<evidence type="ECO:0000256" key="1">
    <source>
        <dbReference type="ARBA" id="ARBA00009480"/>
    </source>
</evidence>
<dbReference type="GO" id="GO:0006887">
    <property type="term" value="P:exocytosis"/>
    <property type="evidence" value="ECO:0007669"/>
    <property type="project" value="TreeGrafter"/>
</dbReference>
<dbReference type="InterPro" id="IPR000727">
    <property type="entry name" value="T_SNARE_dom"/>
</dbReference>
<dbReference type="PANTHER" id="PTHR19305:SF9">
    <property type="entry name" value="SYNAPTOSOMAL-ASSOCIATED PROTEIN 29"/>
    <property type="match status" value="1"/>
</dbReference>
<name>A0AAD5U613_9FUNG</name>
<gene>
    <name evidence="5" type="primary">SEC9_2</name>
    <name evidence="5" type="ORF">HK099_002272</name>
</gene>
<organism evidence="5 6">
    <name type="scientific">Clydaea vesicula</name>
    <dbReference type="NCBI Taxonomy" id="447962"/>
    <lineage>
        <taxon>Eukaryota</taxon>
        <taxon>Fungi</taxon>
        <taxon>Fungi incertae sedis</taxon>
        <taxon>Chytridiomycota</taxon>
        <taxon>Chytridiomycota incertae sedis</taxon>
        <taxon>Chytridiomycetes</taxon>
        <taxon>Lobulomycetales</taxon>
        <taxon>Lobulomycetaceae</taxon>
        <taxon>Clydaea</taxon>
    </lineage>
</organism>
<dbReference type="GO" id="GO:0019905">
    <property type="term" value="F:syntaxin binding"/>
    <property type="evidence" value="ECO:0007669"/>
    <property type="project" value="TreeGrafter"/>
</dbReference>
<comment type="caution">
    <text evidence="5">The sequence shown here is derived from an EMBL/GenBank/DDBJ whole genome shotgun (WGS) entry which is preliminary data.</text>
</comment>
<feature type="region of interest" description="Disordered" evidence="3">
    <location>
        <begin position="206"/>
        <end position="233"/>
    </location>
</feature>
<feature type="compositionally biased region" description="Polar residues" evidence="3">
    <location>
        <begin position="206"/>
        <end position="218"/>
    </location>
</feature>
<comment type="similarity">
    <text evidence="1">Belongs to the SNAP-25 family.</text>
</comment>
<reference evidence="5" key="1">
    <citation type="submission" date="2020-05" db="EMBL/GenBank/DDBJ databases">
        <title>Phylogenomic resolution of chytrid fungi.</title>
        <authorList>
            <person name="Stajich J.E."/>
            <person name="Amses K."/>
            <person name="Simmons R."/>
            <person name="Seto K."/>
            <person name="Myers J."/>
            <person name="Bonds A."/>
            <person name="Quandt C.A."/>
            <person name="Barry K."/>
            <person name="Liu P."/>
            <person name="Grigoriev I."/>
            <person name="Longcore J.E."/>
            <person name="James T.Y."/>
        </authorList>
    </citation>
    <scope>NUCLEOTIDE SEQUENCE</scope>
    <source>
        <strain evidence="5">JEL0476</strain>
    </source>
</reference>
<feature type="domain" description="T-SNARE coiled-coil homology" evidence="4">
    <location>
        <begin position="236"/>
        <end position="298"/>
    </location>
</feature>
<feature type="compositionally biased region" description="Low complexity" evidence="3">
    <location>
        <begin position="21"/>
        <end position="43"/>
    </location>
</feature>
<feature type="compositionally biased region" description="Polar residues" evidence="3">
    <location>
        <begin position="11"/>
        <end position="20"/>
    </location>
</feature>
<dbReference type="AlphaFoldDB" id="A0AAD5U613"/>
<dbReference type="PROSITE" id="PS50192">
    <property type="entry name" value="T_SNARE"/>
    <property type="match status" value="1"/>
</dbReference>
<keyword evidence="2" id="KW-0175">Coiled coil</keyword>
<dbReference type="PANTHER" id="PTHR19305">
    <property type="entry name" value="SYNAPTOSOMAL ASSOCIATED PROTEIN"/>
    <property type="match status" value="1"/>
</dbReference>
<dbReference type="GO" id="GO:0005484">
    <property type="term" value="F:SNAP receptor activity"/>
    <property type="evidence" value="ECO:0007669"/>
    <property type="project" value="TreeGrafter"/>
</dbReference>
<feature type="coiled-coil region" evidence="2">
    <location>
        <begin position="123"/>
        <end position="150"/>
    </location>
</feature>
<proteinExistence type="inferred from homology"/>
<keyword evidence="6" id="KW-1185">Reference proteome</keyword>
<dbReference type="SUPFAM" id="SSF58038">
    <property type="entry name" value="SNARE fusion complex"/>
    <property type="match status" value="2"/>
</dbReference>
<feature type="region of interest" description="Disordered" evidence="3">
    <location>
        <begin position="1"/>
        <end position="100"/>
    </location>
</feature>
<dbReference type="GO" id="GO:0006906">
    <property type="term" value="P:vesicle fusion"/>
    <property type="evidence" value="ECO:0007669"/>
    <property type="project" value="TreeGrafter"/>
</dbReference>
<evidence type="ECO:0000313" key="5">
    <source>
        <dbReference type="EMBL" id="KAJ3222466.1"/>
    </source>
</evidence>
<protein>
    <submittedName>
        <fullName evidence="5">Protein transport protein S9 plasma membrane t-SNARE</fullName>
    </submittedName>
</protein>
<evidence type="ECO:0000256" key="3">
    <source>
        <dbReference type="SAM" id="MobiDB-lite"/>
    </source>
</evidence>
<dbReference type="Gene3D" id="1.20.5.110">
    <property type="match status" value="2"/>
</dbReference>
<evidence type="ECO:0000259" key="4">
    <source>
        <dbReference type="PROSITE" id="PS50192"/>
    </source>
</evidence>
<feature type="compositionally biased region" description="Polar residues" evidence="3">
    <location>
        <begin position="86"/>
        <end position="99"/>
    </location>
</feature>
<accession>A0AAD5U613</accession>
<evidence type="ECO:0000313" key="6">
    <source>
        <dbReference type="Proteomes" id="UP001211065"/>
    </source>
</evidence>
<dbReference type="EMBL" id="JADGJW010000174">
    <property type="protein sequence ID" value="KAJ3222466.1"/>
    <property type="molecule type" value="Genomic_DNA"/>
</dbReference>
<dbReference type="SMART" id="SM00397">
    <property type="entry name" value="t_SNARE"/>
    <property type="match status" value="1"/>
</dbReference>
<sequence>MGLFSKKKSEAQPTQVMEQPNYNNYQSNNYQNSIQSTTQQSQSGGRWAQAAQAAETQNRGEYQNGGYYYGQSIEQEPDEEEEKSEWLSNRTRQVQQDSVESSRRALHKLRQAEESGSKSLNLMATQSEQLANAERRLGSAEHHIKSSNAKTDEIKAYNRFFMIPTFGAEKKGRKKQDKLNREREEQCMAEDERYAQTSTSIQQMREQSNRSYGGSEYQQRNHHTGYYTTPDGLERDDLENEIDGNLNEISSGLARMKMMSLAMQTGLKEQSDQISRIGDRSDRANESVIRVNGKMERIIRRN</sequence>
<evidence type="ECO:0000256" key="2">
    <source>
        <dbReference type="SAM" id="Coils"/>
    </source>
</evidence>